<dbReference type="AlphaFoldDB" id="A0A1S6U866"/>
<organism evidence="1 2">
    <name type="scientific">Campylobacter pinnipediorum subsp. caledonicus</name>
    <dbReference type="NCBI Taxonomy" id="1874362"/>
    <lineage>
        <taxon>Bacteria</taxon>
        <taxon>Pseudomonadati</taxon>
        <taxon>Campylobacterota</taxon>
        <taxon>Epsilonproteobacteria</taxon>
        <taxon>Campylobacterales</taxon>
        <taxon>Campylobacteraceae</taxon>
        <taxon>Campylobacter</taxon>
    </lineage>
</organism>
<evidence type="ECO:0000313" key="1">
    <source>
        <dbReference type="EMBL" id="AQW87875.1"/>
    </source>
</evidence>
<accession>A0A1S6U866</accession>
<evidence type="ECO:0000313" key="2">
    <source>
        <dbReference type="Proteomes" id="UP000190868"/>
    </source>
</evidence>
<dbReference type="RefSeq" id="WP_078424590.1">
    <property type="nucleotide sequence ID" value="NZ_CP017258.1"/>
</dbReference>
<protein>
    <submittedName>
        <fullName evidence="1">Uncharacterized protein</fullName>
    </submittedName>
</protein>
<dbReference type="EMBL" id="CP017258">
    <property type="protein sequence ID" value="AQW87875.1"/>
    <property type="molecule type" value="Genomic_DNA"/>
</dbReference>
<name>A0A1S6U866_9BACT</name>
<reference evidence="2" key="1">
    <citation type="submission" date="2016-09" db="EMBL/GenBank/DDBJ databases">
        <title>Comparative genomics of the Campylobacter concisus group.</title>
        <authorList>
            <person name="Miller W.G."/>
            <person name="Yee E."/>
            <person name="Chapman M.H."/>
            <person name="Huynh S."/>
            <person name="Bono J.L."/>
            <person name="On S.L.W."/>
            <person name="StLeger J."/>
            <person name="Foster G."/>
            <person name="Parker C.T."/>
        </authorList>
    </citation>
    <scope>NUCLEOTIDE SEQUENCE [LARGE SCALE GENOMIC DNA]</scope>
    <source>
        <strain evidence="2">RM18021</strain>
    </source>
</reference>
<gene>
    <name evidence="1" type="ORF">CPIN18021_1076</name>
</gene>
<keyword evidence="2" id="KW-1185">Reference proteome</keyword>
<dbReference type="Proteomes" id="UP000190868">
    <property type="component" value="Chromosome"/>
</dbReference>
<proteinExistence type="predicted"/>
<sequence length="139" mass="15708">MIVKIGKQEINLTDKKLGRNIEDFCEIKAQVDALNNKLKDIKEYIAFRANELLADSDANTISLIVDNYNGVKVNLGQDIVIKDNELLKELLGDKFDMLVKTEVVYKPERKLKELALDDDGLKECLSIKQKTPAVSMLRG</sequence>